<proteinExistence type="predicted"/>
<feature type="region of interest" description="Disordered" evidence="1">
    <location>
        <begin position="368"/>
        <end position="390"/>
    </location>
</feature>
<evidence type="ECO:0000313" key="3">
    <source>
        <dbReference type="Proteomes" id="UP000250321"/>
    </source>
</evidence>
<keyword evidence="3" id="KW-1185">Reference proteome</keyword>
<evidence type="ECO:0000313" key="2">
    <source>
        <dbReference type="EMBL" id="PQQ04286.1"/>
    </source>
</evidence>
<name>A0A314ZQJ0_PRUYE</name>
<dbReference type="STRING" id="2094558.A0A314ZQJ0"/>
<dbReference type="OrthoDB" id="1835708at2759"/>
<sequence length="390" mass="44156">MVKIDVESSEQQVRDSNLKPSVDRVEAKVFCIQIDDLSYGGSILISESLKDKVFHISVELGCVRWILKQLQEPVDRKEQKFFRKFRGDSYHLWMEKSCNKYGRFLRMSKCLHGIVSSVVIPQGQGGQRWRKLEESLEVILVGDSFIKERSVQRGEEQNMPYDRTRITRKSYKEAVQDKGTVGQKIRPISPAIRPNQSVRNKSVELTPAPTWGGVFRLEKQIAKEGGPGIEGTSPEGSPHEARGIAESQTTRTLPLVVGRSMEALALVEQLHIAQKEKVYVELKDKGMFKDARRGLSGSEVGPRAISIKAQELGRTEGLPHEFWEKTRSNQDYMLLPTNRPTRHSEFGMGLRNKWVHPKSPTSVPNLFTRFGQNKNKGKGLSRVSPSKFGN</sequence>
<comment type="caution">
    <text evidence="2">The sequence shown here is derived from an EMBL/GenBank/DDBJ whole genome shotgun (WGS) entry which is preliminary data.</text>
</comment>
<gene>
    <name evidence="2" type="ORF">Pyn_25680</name>
</gene>
<reference evidence="2 3" key="1">
    <citation type="submission" date="2018-02" db="EMBL/GenBank/DDBJ databases">
        <title>Draft genome of wild Prunus yedoensis var. nudiflora.</title>
        <authorList>
            <person name="Baek S."/>
            <person name="Kim J.-H."/>
            <person name="Choi K."/>
            <person name="Kim G.-B."/>
            <person name="Cho A."/>
            <person name="Jang H."/>
            <person name="Shin C.-H."/>
            <person name="Yu H.-J."/>
            <person name="Mun J.-H."/>
        </authorList>
    </citation>
    <scope>NUCLEOTIDE SEQUENCE [LARGE SCALE GENOMIC DNA]</scope>
    <source>
        <strain evidence="3">cv. Jeju island</strain>
        <tissue evidence="2">Leaf</tissue>
    </source>
</reference>
<accession>A0A314ZQJ0</accession>
<dbReference type="EMBL" id="PJQY01001254">
    <property type="protein sequence ID" value="PQQ04286.1"/>
    <property type="molecule type" value="Genomic_DNA"/>
</dbReference>
<organism evidence="2 3">
    <name type="scientific">Prunus yedoensis var. nudiflora</name>
    <dbReference type="NCBI Taxonomy" id="2094558"/>
    <lineage>
        <taxon>Eukaryota</taxon>
        <taxon>Viridiplantae</taxon>
        <taxon>Streptophyta</taxon>
        <taxon>Embryophyta</taxon>
        <taxon>Tracheophyta</taxon>
        <taxon>Spermatophyta</taxon>
        <taxon>Magnoliopsida</taxon>
        <taxon>eudicotyledons</taxon>
        <taxon>Gunneridae</taxon>
        <taxon>Pentapetalae</taxon>
        <taxon>rosids</taxon>
        <taxon>fabids</taxon>
        <taxon>Rosales</taxon>
        <taxon>Rosaceae</taxon>
        <taxon>Amygdaloideae</taxon>
        <taxon>Amygdaleae</taxon>
        <taxon>Prunus</taxon>
    </lineage>
</organism>
<protein>
    <submittedName>
        <fullName evidence="2">Uncharacterized protein</fullName>
    </submittedName>
</protein>
<dbReference type="AlphaFoldDB" id="A0A314ZQJ0"/>
<dbReference type="Proteomes" id="UP000250321">
    <property type="component" value="Unassembled WGS sequence"/>
</dbReference>
<evidence type="ECO:0000256" key="1">
    <source>
        <dbReference type="SAM" id="MobiDB-lite"/>
    </source>
</evidence>
<feature type="region of interest" description="Disordered" evidence="1">
    <location>
        <begin position="225"/>
        <end position="247"/>
    </location>
</feature>